<accession>A0A1Y4G146</accession>
<dbReference type="EMBL" id="QIBW01000009">
    <property type="protein sequence ID" value="ROT89559.1"/>
    <property type="molecule type" value="Genomic_DNA"/>
</dbReference>
<reference evidence="1 5" key="4">
    <citation type="journal article" date="2019" name="Nat. Med.">
        <title>A library of human gut bacterial isolates paired with longitudinal multiomics data enables mechanistic microbiome research.</title>
        <authorList>
            <person name="Poyet M."/>
            <person name="Groussin M."/>
            <person name="Gibbons S.M."/>
            <person name="Avila-Pacheco J."/>
            <person name="Jiang X."/>
            <person name="Kearney S.M."/>
            <person name="Perrotta A.R."/>
            <person name="Berdy B."/>
            <person name="Zhao S."/>
            <person name="Lieberman T.D."/>
            <person name="Swanson P.K."/>
            <person name="Smith M."/>
            <person name="Roesemann S."/>
            <person name="Alexander J.E."/>
            <person name="Rich S.A."/>
            <person name="Livny J."/>
            <person name="Vlamakis H."/>
            <person name="Clish C."/>
            <person name="Bullock K."/>
            <person name="Deik A."/>
            <person name="Scott J."/>
            <person name="Pierce K.A."/>
            <person name="Xavier R.J."/>
            <person name="Alm E.J."/>
        </authorList>
    </citation>
    <scope>NUCLEOTIDE SEQUENCE [LARGE SCALE GENOMIC DNA]</scope>
    <source>
        <strain evidence="1 5">BIOML-A1</strain>
    </source>
</reference>
<dbReference type="Proteomes" id="UP000285258">
    <property type="component" value="Unassembled WGS sequence"/>
</dbReference>
<evidence type="ECO:0000313" key="5">
    <source>
        <dbReference type="Proteomes" id="UP000462865"/>
    </source>
</evidence>
<dbReference type="AlphaFoldDB" id="A0A1Y4G146"/>
<dbReference type="EMBL" id="WPOC01000014">
    <property type="protein sequence ID" value="MVN15612.1"/>
    <property type="molecule type" value="Genomic_DNA"/>
</dbReference>
<reference evidence="3" key="2">
    <citation type="journal article" date="2019" name="Int. J. Syst. Evol. Microbiol.">
        <title>Gordonibacter faecihominis is a later heterotypic synonym of Gordonibacter urolithinfaciens.</title>
        <authorList>
            <person name="Danylec N."/>
            <person name="Stoll D.A."/>
            <person name="Huch M."/>
        </authorList>
    </citation>
    <scope>NUCLEOTIDE SEQUENCE</scope>
    <source>
        <strain evidence="3">DSM 27213</strain>
    </source>
</reference>
<proteinExistence type="predicted"/>
<evidence type="ECO:0000313" key="2">
    <source>
        <dbReference type="EMBL" id="MVN15612.1"/>
    </source>
</evidence>
<name>A0A1Y4G146_9ACTN</name>
<dbReference type="RefSeq" id="WP_087191305.1">
    <property type="nucleotide sequence ID" value="NZ_CP168029.1"/>
</dbReference>
<evidence type="ECO:0000313" key="6">
    <source>
        <dbReference type="Proteomes" id="UP000468327"/>
    </source>
</evidence>
<dbReference type="Proteomes" id="UP000468327">
    <property type="component" value="Unassembled WGS sequence"/>
</dbReference>
<comment type="caution">
    <text evidence="3">The sequence shown here is derived from an EMBL/GenBank/DDBJ whole genome shotgun (WGS) entry which is preliminary data.</text>
</comment>
<reference evidence="3" key="3">
    <citation type="journal article" date="2019" name="Microbiol. Resour. Announc.">
        <title>Draft Genome Sequences of Type Strains of Gordonibacter faecihominis, Paraeggerthella hongkongensis, Parvibacter caecicola,Slackia equolifaciens, Slackia faecicanis, and Slackia isoflavoniconvertens.</title>
        <authorList>
            <person name="Danylec N."/>
            <person name="Stoll D.A."/>
            <person name="Dotsch A."/>
            <person name="Huch M."/>
        </authorList>
    </citation>
    <scope>NUCLEOTIDE SEQUENCE</scope>
    <source>
        <strain evidence="3">DSM 27213</strain>
    </source>
</reference>
<protein>
    <submittedName>
        <fullName evidence="3">DUF1292 domain-containing protein</fullName>
    </submittedName>
</protein>
<organism evidence="3 4">
    <name type="scientific">Gordonibacter urolithinfaciens</name>
    <dbReference type="NCBI Taxonomy" id="1335613"/>
    <lineage>
        <taxon>Bacteria</taxon>
        <taxon>Bacillati</taxon>
        <taxon>Actinomycetota</taxon>
        <taxon>Coriobacteriia</taxon>
        <taxon>Eggerthellales</taxon>
        <taxon>Eggerthellaceae</taxon>
        <taxon>Gordonibacter</taxon>
    </lineage>
</organism>
<reference evidence="2 6" key="5">
    <citation type="submission" date="2019-11" db="EMBL/GenBank/DDBJ databases">
        <title>Whole genome shotgun sequencing (WGS) data from Adlercreutzia equolifaciens ResAG-91, Eggerthella lenta MRI-F36, MRI-F37, MRI-F40, ResAG-49, ResAG-88, ResAG-121, ResAG-145, and Gordonibacter sp. ResAG-5, ResAG-26, ResAG-43, ResAG-50, ResAG-59.</title>
        <authorList>
            <person name="Stoll D.A."/>
            <person name="Danylec N."/>
            <person name="Franz C.M.A.P."/>
            <person name="Huch M."/>
        </authorList>
    </citation>
    <scope>NUCLEOTIDE SEQUENCE [LARGE SCALE GENOMIC DNA]</scope>
    <source>
        <strain evidence="2 6">ResAG-59</strain>
    </source>
</reference>
<reference evidence="4" key="1">
    <citation type="submission" date="2018-05" db="EMBL/GenBank/DDBJ databases">
        <title>Genome Sequencing of selected type strains of the family Eggerthellaceae.</title>
        <authorList>
            <person name="Danylec N."/>
            <person name="Stoll D.A."/>
            <person name="Doetsch A."/>
            <person name="Huch M."/>
        </authorList>
    </citation>
    <scope>NUCLEOTIDE SEQUENCE [LARGE SCALE GENOMIC DNA]</scope>
    <source>
        <strain evidence="4">DSM 27213</strain>
    </source>
</reference>
<gene>
    <name evidence="3" type="ORF">DMP12_08975</name>
    <name evidence="1" type="ORF">GKG38_08255</name>
    <name evidence="2" type="ORF">GO738_09705</name>
</gene>
<dbReference type="EMBL" id="WKZA01000032">
    <property type="protein sequence ID" value="MSA95045.1"/>
    <property type="molecule type" value="Genomic_DNA"/>
</dbReference>
<dbReference type="Proteomes" id="UP000462865">
    <property type="component" value="Unassembled WGS sequence"/>
</dbReference>
<evidence type="ECO:0000313" key="3">
    <source>
        <dbReference type="EMBL" id="ROT89559.1"/>
    </source>
</evidence>
<sequence>MRQGSAPNFCPPVEEGVTLEFVDERGDAVTLEFLGLVLHGARRYGFFFPVSEDEPAGSSGEVVLLEVTELDEDGQPSAFELVEDEGVAAEVYADFRQATKDLYDFAD</sequence>
<evidence type="ECO:0000313" key="4">
    <source>
        <dbReference type="Proteomes" id="UP000285258"/>
    </source>
</evidence>
<keyword evidence="6" id="KW-1185">Reference proteome</keyword>
<evidence type="ECO:0000313" key="1">
    <source>
        <dbReference type="EMBL" id="MSA95045.1"/>
    </source>
</evidence>